<dbReference type="RefSeq" id="WP_269444485.1">
    <property type="nucleotide sequence ID" value="NZ_CP097463.1"/>
</dbReference>
<keyword evidence="11" id="KW-1185">Reference proteome</keyword>
<dbReference type="Proteomes" id="UP001164693">
    <property type="component" value="Chromosome"/>
</dbReference>
<protein>
    <submittedName>
        <fullName evidence="10">Lycopene cyclase domain-containing protein</fullName>
    </submittedName>
</protein>
<dbReference type="NCBIfam" id="TIGR03462">
    <property type="entry name" value="CarR_dom_SF"/>
    <property type="match status" value="1"/>
</dbReference>
<dbReference type="Pfam" id="PF18916">
    <property type="entry name" value="Lycopene_cyc"/>
    <property type="match status" value="1"/>
</dbReference>
<gene>
    <name evidence="10" type="ORF">M6B22_04010</name>
</gene>
<feature type="domain" description="Lycopene cyclase" evidence="9">
    <location>
        <begin position="3"/>
        <end position="90"/>
    </location>
</feature>
<evidence type="ECO:0000256" key="2">
    <source>
        <dbReference type="ARBA" id="ARBA00004829"/>
    </source>
</evidence>
<evidence type="ECO:0000256" key="1">
    <source>
        <dbReference type="ARBA" id="ARBA00004141"/>
    </source>
</evidence>
<reference evidence="10" key="1">
    <citation type="submission" date="2022-05" db="EMBL/GenBank/DDBJ databases">
        <title>Jatrophihabitans sp. SB3-54 whole genome sequence.</title>
        <authorList>
            <person name="Suh M.K."/>
            <person name="Eom M.K."/>
            <person name="Kim J.S."/>
            <person name="Kim H.S."/>
            <person name="Do H.E."/>
            <person name="Shin Y.K."/>
            <person name="Lee J.-S."/>
        </authorList>
    </citation>
    <scope>NUCLEOTIDE SEQUENCE</scope>
    <source>
        <strain evidence="10">SB3-54</strain>
    </source>
</reference>
<keyword evidence="3 8" id="KW-0812">Transmembrane</keyword>
<evidence type="ECO:0000256" key="4">
    <source>
        <dbReference type="ARBA" id="ARBA00022746"/>
    </source>
</evidence>
<name>A0ABY7K4A1_9ACTN</name>
<keyword evidence="7" id="KW-0413">Isomerase</keyword>
<evidence type="ECO:0000259" key="9">
    <source>
        <dbReference type="Pfam" id="PF18916"/>
    </source>
</evidence>
<feature type="transmembrane region" description="Helical" evidence="8">
    <location>
        <begin position="76"/>
        <end position="93"/>
    </location>
</feature>
<evidence type="ECO:0000256" key="3">
    <source>
        <dbReference type="ARBA" id="ARBA00022692"/>
    </source>
</evidence>
<comment type="subcellular location">
    <subcellularLocation>
        <location evidence="1">Membrane</location>
        <topology evidence="1">Multi-pass membrane protein</topology>
    </subcellularLocation>
</comment>
<keyword evidence="4" id="KW-0125">Carotenoid biosynthesis</keyword>
<evidence type="ECO:0000256" key="5">
    <source>
        <dbReference type="ARBA" id="ARBA00022989"/>
    </source>
</evidence>
<sequence length="106" mass="12101">MSYTALAVLGVLLAALLDLAVLHTRLLRRKAFWTAYAIIVFFQLLVNGVLTGLRIVRYDPERIIGWRVAFAPVEDLLFGFAMVLTTLSLWVWWGRRASTPTPRARR</sequence>
<accession>A0ABY7K4A1</accession>
<keyword evidence="5 8" id="KW-1133">Transmembrane helix</keyword>
<organism evidence="10 11">
    <name type="scientific">Jatrophihabitans cynanchi</name>
    <dbReference type="NCBI Taxonomy" id="2944128"/>
    <lineage>
        <taxon>Bacteria</taxon>
        <taxon>Bacillati</taxon>
        <taxon>Actinomycetota</taxon>
        <taxon>Actinomycetes</taxon>
        <taxon>Jatrophihabitantales</taxon>
        <taxon>Jatrophihabitantaceae</taxon>
        <taxon>Jatrophihabitans</taxon>
    </lineage>
</organism>
<proteinExistence type="predicted"/>
<evidence type="ECO:0000256" key="8">
    <source>
        <dbReference type="SAM" id="Phobius"/>
    </source>
</evidence>
<evidence type="ECO:0000313" key="11">
    <source>
        <dbReference type="Proteomes" id="UP001164693"/>
    </source>
</evidence>
<comment type="pathway">
    <text evidence="2">Carotenoid biosynthesis.</text>
</comment>
<evidence type="ECO:0000256" key="7">
    <source>
        <dbReference type="ARBA" id="ARBA00023235"/>
    </source>
</evidence>
<dbReference type="InterPro" id="IPR017825">
    <property type="entry name" value="Lycopene_cyclase_dom"/>
</dbReference>
<keyword evidence="6 8" id="KW-0472">Membrane</keyword>
<dbReference type="EMBL" id="CP097463">
    <property type="protein sequence ID" value="WAX57936.1"/>
    <property type="molecule type" value="Genomic_DNA"/>
</dbReference>
<evidence type="ECO:0000256" key="6">
    <source>
        <dbReference type="ARBA" id="ARBA00023136"/>
    </source>
</evidence>
<evidence type="ECO:0000313" key="10">
    <source>
        <dbReference type="EMBL" id="WAX57936.1"/>
    </source>
</evidence>
<feature type="transmembrane region" description="Helical" evidence="8">
    <location>
        <begin position="32"/>
        <end position="56"/>
    </location>
</feature>